<sequence length="385" mass="45253">MAAGLLLAAGAAAAQLPAPGLQQKRFLAAEQALKKHQTTLFEQLKSALADYPLLPYLEYQALLQRLDRATPEEVESFLERHADTPLAQRLRVRWLNRLAKRKEWSSYLRFYLADGNVTRQCHYLHALIREGRREEAFSRVEPLWLHGRSRPKACDPVFQAWREAGGLSEELVWERIDRAMRLGQLRLVRYLKRLLPEDQRPWADLWLQLRRKPELALTAKRLRQPHPMRDRMLAYAVVRRAGGDPLAALELWQELERRYDLDGEARRRAVRTLARGLLREENPAAWDFFRQLEEKEEDSGLLERRILAALFRQQWEEALAWIEELPEAARQEERWRYWKARSLEQLGKRGLAEPLYRELARERSFYGFLAADHAGLPYNLNQDPA</sequence>
<comment type="caution">
    <text evidence="2">The sequence shown here is derived from an EMBL/GenBank/DDBJ whole genome shotgun (WGS) entry which is preliminary data.</text>
</comment>
<protein>
    <submittedName>
        <fullName evidence="2">Murein transglycosylase</fullName>
    </submittedName>
</protein>
<gene>
    <name evidence="2" type="ORF">ENJ98_01365</name>
</gene>
<dbReference type="GO" id="GO:0042597">
    <property type="term" value="C:periplasmic space"/>
    <property type="evidence" value="ECO:0007669"/>
    <property type="project" value="InterPro"/>
</dbReference>
<evidence type="ECO:0000313" key="2">
    <source>
        <dbReference type="EMBL" id="HHH12862.1"/>
    </source>
</evidence>
<dbReference type="Gene3D" id="1.25.20.10">
    <property type="entry name" value="Bacterial muramidases"/>
    <property type="match status" value="1"/>
</dbReference>
<name>A0A7C5MYY8_9GAMM</name>
<dbReference type="EMBL" id="DROM01000085">
    <property type="protein sequence ID" value="HHH12862.1"/>
    <property type="molecule type" value="Genomic_DNA"/>
</dbReference>
<reference evidence="2" key="1">
    <citation type="journal article" date="2020" name="mSystems">
        <title>Genome- and Community-Level Interaction Insights into Carbon Utilization and Element Cycling Functions of Hydrothermarchaeota in Hydrothermal Sediment.</title>
        <authorList>
            <person name="Zhou Z."/>
            <person name="Liu Y."/>
            <person name="Xu W."/>
            <person name="Pan J."/>
            <person name="Luo Z.H."/>
            <person name="Li M."/>
        </authorList>
    </citation>
    <scope>NUCLEOTIDE SEQUENCE [LARGE SCALE GENOMIC DNA]</scope>
    <source>
        <strain evidence="2">HyVt-535</strain>
    </source>
</reference>
<dbReference type="Proteomes" id="UP000886100">
    <property type="component" value="Unassembled WGS sequence"/>
</dbReference>
<organism evidence="2">
    <name type="scientific">Thiolapillus brandeum</name>
    <dbReference type="NCBI Taxonomy" id="1076588"/>
    <lineage>
        <taxon>Bacteria</taxon>
        <taxon>Pseudomonadati</taxon>
        <taxon>Pseudomonadota</taxon>
        <taxon>Gammaproteobacteria</taxon>
        <taxon>Chromatiales</taxon>
        <taxon>Sedimenticolaceae</taxon>
        <taxon>Thiolapillus</taxon>
    </lineage>
</organism>
<dbReference type="InterPro" id="IPR008939">
    <property type="entry name" value="Lytic_TGlycosylase_superhlx_U"/>
</dbReference>
<keyword evidence="1" id="KW-0732">Signal</keyword>
<dbReference type="AlphaFoldDB" id="A0A7C5MYY8"/>
<proteinExistence type="predicted"/>
<accession>A0A7C5MYY8</accession>
<dbReference type="GO" id="GO:0004553">
    <property type="term" value="F:hydrolase activity, hydrolyzing O-glycosyl compounds"/>
    <property type="evidence" value="ECO:0007669"/>
    <property type="project" value="InterPro"/>
</dbReference>
<feature type="non-terminal residue" evidence="2">
    <location>
        <position position="385"/>
    </location>
</feature>
<dbReference type="Pfam" id="PF00760">
    <property type="entry name" value="Cucumo_coat"/>
    <property type="match status" value="1"/>
</dbReference>
<dbReference type="SUPFAM" id="SSF48435">
    <property type="entry name" value="Bacterial muramidases"/>
    <property type="match status" value="1"/>
</dbReference>
<evidence type="ECO:0000256" key="1">
    <source>
        <dbReference type="ARBA" id="ARBA00022729"/>
    </source>
</evidence>